<dbReference type="GO" id="GO:0000455">
    <property type="term" value="P:enzyme-directed rRNA pseudouridine synthesis"/>
    <property type="evidence" value="ECO:0007669"/>
    <property type="project" value="TreeGrafter"/>
</dbReference>
<evidence type="ECO:0000256" key="4">
    <source>
        <dbReference type="ARBA" id="ARBA00010876"/>
    </source>
</evidence>
<evidence type="ECO:0000256" key="3">
    <source>
        <dbReference type="ARBA" id="ARBA00008560"/>
    </source>
</evidence>
<dbReference type="Pfam" id="PF01479">
    <property type="entry name" value="S4"/>
    <property type="match status" value="1"/>
</dbReference>
<comment type="function">
    <text evidence="2">Responsible for synthesis of pseudouridine from uracil at positions 955, 2504 and 2580 in 23S ribosomal RNA.</text>
</comment>
<sequence length="372" mass="43423">MNNLKNYKIIISNQFNQRLDNYLIKSLKGIPNNLIYRLIRKGIIKINNQTVKAKNKLQIGDKISIPILYKNIGKKQININETLKNFLINKILYESNDWLIINKPSGFAVHGGSNINIGLIEALKLIRKDINLIELVHRIDKNTSGCLLIAKSIKFLLYINSAFKKKYIEKCYLALVEGNWPINYTYLYAPINKYKININGEYYNIVNKLGKPSYTFFEICKTFTGFTLIKVFPMTGRMHQIRVHTAYLGHPLLGDEKYGSKVGKKFSYILKLKRMFLHSYYIRFPDFKSGQIIQIKTKIDESLKLVLTRANQYIKEIRMAVQKNKKTRSKRGMRRSHNALLLPTLNKDKLTGTIHRRHYISSDGYYRGKKIF</sequence>
<dbReference type="SUPFAM" id="SSF57829">
    <property type="entry name" value="Zn-binding ribosomal proteins"/>
    <property type="match status" value="1"/>
</dbReference>
<comment type="catalytic activity">
    <reaction evidence="1">
        <text>uridine(955/2504/2580) in 23S rRNA = pseudouridine(955/2504/2580) in 23S rRNA</text>
        <dbReference type="Rhea" id="RHEA:42528"/>
        <dbReference type="Rhea" id="RHEA-COMP:10099"/>
        <dbReference type="Rhea" id="RHEA-COMP:10100"/>
        <dbReference type="ChEBI" id="CHEBI:65314"/>
        <dbReference type="ChEBI" id="CHEBI:65315"/>
        <dbReference type="EC" id="5.4.99.24"/>
    </reaction>
</comment>
<dbReference type="GO" id="GO:0160141">
    <property type="term" value="F:23S rRNA pseudouridine(955/2504/2580) synthase activity"/>
    <property type="evidence" value="ECO:0007669"/>
    <property type="project" value="UniProtKB-EC"/>
</dbReference>
<evidence type="ECO:0000256" key="11">
    <source>
        <dbReference type="HAMAP-Rule" id="MF_00340"/>
    </source>
</evidence>
<dbReference type="Proteomes" id="UP000012083">
    <property type="component" value="Chromosome"/>
</dbReference>
<dbReference type="PANTHER" id="PTHR21600:SF92">
    <property type="entry name" value="RIBOSOMAL LARGE SUBUNIT PSEUDOURIDINE SYNTHASE C"/>
    <property type="match status" value="1"/>
</dbReference>
<dbReference type="InterPro" id="IPR002677">
    <property type="entry name" value="Ribosomal_bL32"/>
</dbReference>
<dbReference type="PROSITE" id="PS01129">
    <property type="entry name" value="PSI_RLU"/>
    <property type="match status" value="1"/>
</dbReference>
<feature type="domain" description="RNA-binding S4" evidence="15">
    <location>
        <begin position="17"/>
        <end position="78"/>
    </location>
</feature>
<dbReference type="InterPro" id="IPR011332">
    <property type="entry name" value="Ribosomal_zn-bd"/>
</dbReference>
<dbReference type="RefSeq" id="WP_015482446.1">
    <property type="nucleotide sequence ID" value="NC_020831.1"/>
</dbReference>
<keyword evidence="6 13" id="KW-0694">RNA-binding</keyword>
<comment type="similarity">
    <text evidence="4 14">Belongs to the pseudouridine synthase RluA family.</text>
</comment>
<dbReference type="CDD" id="cd02869">
    <property type="entry name" value="PseudoU_synth_RluA_like"/>
    <property type="match status" value="1"/>
</dbReference>
<keyword evidence="8 14" id="KW-0413">Isomerase</keyword>
<name>A0A8D4BPG3_9GAMM</name>
<dbReference type="GO" id="GO:0003723">
    <property type="term" value="F:RNA binding"/>
    <property type="evidence" value="ECO:0007669"/>
    <property type="project" value="UniProtKB-KW"/>
</dbReference>
<dbReference type="InterPro" id="IPR006225">
    <property type="entry name" value="PsdUridine_synth_RluC/D"/>
</dbReference>
<reference evidence="16 17" key="1">
    <citation type="journal article" date="2013" name="Genome Biol. Evol.">
        <title>The evolution of genomic instability in the obligate endosymbionts of whiteflies.</title>
        <authorList>
            <person name="Sloan D.B."/>
            <person name="Moran N.A."/>
        </authorList>
    </citation>
    <scope>NUCLEOTIDE SEQUENCE [LARGE SCALE GENOMIC DNA]</scope>
    <source>
        <strain evidence="16 17">TV</strain>
    </source>
</reference>
<dbReference type="InterPro" id="IPR036986">
    <property type="entry name" value="S4_RNA-bd_sf"/>
</dbReference>
<dbReference type="Pfam" id="PF01783">
    <property type="entry name" value="Ribosomal_L32p"/>
    <property type="match status" value="1"/>
</dbReference>
<evidence type="ECO:0000256" key="7">
    <source>
        <dbReference type="ARBA" id="ARBA00022980"/>
    </source>
</evidence>
<dbReference type="GO" id="GO:0015934">
    <property type="term" value="C:large ribosomal subunit"/>
    <property type="evidence" value="ECO:0007669"/>
    <property type="project" value="InterPro"/>
</dbReference>
<dbReference type="InterPro" id="IPR006145">
    <property type="entry name" value="PsdUridine_synth_RsuA/RluA"/>
</dbReference>
<organism evidence="16 17">
    <name type="scientific">Candidatus Portiera aleyrodidarum TV</name>
    <dbReference type="NCBI Taxonomy" id="1297582"/>
    <lineage>
        <taxon>Bacteria</taxon>
        <taxon>Pseudomonadati</taxon>
        <taxon>Pseudomonadota</taxon>
        <taxon>Gammaproteobacteria</taxon>
        <taxon>Candidatus Johnevansiales</taxon>
        <taxon>Candidatus Johnevansiaceae</taxon>
        <taxon>Candidatus Portiera</taxon>
    </lineage>
</organism>
<evidence type="ECO:0000256" key="8">
    <source>
        <dbReference type="ARBA" id="ARBA00023235"/>
    </source>
</evidence>
<feature type="active site" evidence="12">
    <location>
        <position position="140"/>
    </location>
</feature>
<dbReference type="EMBL" id="CP004358">
    <property type="protein sequence ID" value="AGI27035.1"/>
    <property type="molecule type" value="Genomic_DNA"/>
</dbReference>
<evidence type="ECO:0000313" key="16">
    <source>
        <dbReference type="EMBL" id="AGI27035.1"/>
    </source>
</evidence>
<evidence type="ECO:0000256" key="12">
    <source>
        <dbReference type="PIRSR" id="PIRSR606225-1"/>
    </source>
</evidence>
<dbReference type="InterPro" id="IPR006224">
    <property type="entry name" value="PsdUridine_synth_RluA-like_CS"/>
</dbReference>
<accession>A0A8D4BPG3</accession>
<protein>
    <recommendedName>
        <fullName evidence="10 11">Large ribosomal subunit protein bL32</fullName>
    </recommendedName>
</protein>
<comment type="catalytic activity">
    <reaction evidence="14">
        <text>a uridine in RNA = a pseudouridine in RNA</text>
        <dbReference type="Rhea" id="RHEA:48348"/>
        <dbReference type="Rhea" id="RHEA-COMP:12068"/>
        <dbReference type="Rhea" id="RHEA-COMP:12069"/>
        <dbReference type="ChEBI" id="CHEBI:65314"/>
        <dbReference type="ChEBI" id="CHEBI:65315"/>
    </reaction>
</comment>
<evidence type="ECO:0000256" key="9">
    <source>
        <dbReference type="ARBA" id="ARBA00023274"/>
    </source>
</evidence>
<dbReference type="InterPro" id="IPR050188">
    <property type="entry name" value="RluA_PseudoU_synthase"/>
</dbReference>
<evidence type="ECO:0000313" key="17">
    <source>
        <dbReference type="Proteomes" id="UP000012083"/>
    </source>
</evidence>
<evidence type="ECO:0000256" key="13">
    <source>
        <dbReference type="PROSITE-ProRule" id="PRU00182"/>
    </source>
</evidence>
<evidence type="ECO:0000256" key="5">
    <source>
        <dbReference type="ARBA" id="ARBA00022552"/>
    </source>
</evidence>
<evidence type="ECO:0000256" key="14">
    <source>
        <dbReference type="RuleBase" id="RU362028"/>
    </source>
</evidence>
<dbReference type="PROSITE" id="PS50889">
    <property type="entry name" value="S4"/>
    <property type="match status" value="1"/>
</dbReference>
<keyword evidence="5" id="KW-0698">rRNA processing</keyword>
<proteinExistence type="inferred from homology"/>
<keyword evidence="7 11" id="KW-0689">Ribosomal protein</keyword>
<dbReference type="SUPFAM" id="SSF55174">
    <property type="entry name" value="Alpha-L RNA-binding motif"/>
    <property type="match status" value="1"/>
</dbReference>
<dbReference type="SMART" id="SM00363">
    <property type="entry name" value="S4"/>
    <property type="match status" value="1"/>
</dbReference>
<dbReference type="GO" id="GO:0006412">
    <property type="term" value="P:translation"/>
    <property type="evidence" value="ECO:0007669"/>
    <property type="project" value="UniProtKB-UniRule"/>
</dbReference>
<evidence type="ECO:0000256" key="10">
    <source>
        <dbReference type="ARBA" id="ARBA00035178"/>
    </source>
</evidence>
<keyword evidence="9 11" id="KW-0687">Ribonucleoprotein</keyword>
<comment type="similarity">
    <text evidence="3 11">Belongs to the bacterial ribosomal protein bL32 family.</text>
</comment>
<evidence type="ECO:0000259" key="15">
    <source>
        <dbReference type="SMART" id="SM00363"/>
    </source>
</evidence>
<dbReference type="InterPro" id="IPR020103">
    <property type="entry name" value="PsdUridine_synth_cat_dom_sf"/>
</dbReference>
<dbReference type="InterPro" id="IPR002942">
    <property type="entry name" value="S4_RNA-bd"/>
</dbReference>
<dbReference type="NCBIfam" id="TIGR01031">
    <property type="entry name" value="rpmF_bact"/>
    <property type="match status" value="1"/>
</dbReference>
<dbReference type="CDD" id="cd00165">
    <property type="entry name" value="S4"/>
    <property type="match status" value="1"/>
</dbReference>
<dbReference type="PANTHER" id="PTHR21600">
    <property type="entry name" value="MITOCHONDRIAL RNA PSEUDOURIDINE SYNTHASE"/>
    <property type="match status" value="1"/>
</dbReference>
<dbReference type="GO" id="GO:0003735">
    <property type="term" value="F:structural constituent of ribosome"/>
    <property type="evidence" value="ECO:0007669"/>
    <property type="project" value="InterPro"/>
</dbReference>
<evidence type="ECO:0000256" key="2">
    <source>
        <dbReference type="ARBA" id="ARBA00002876"/>
    </source>
</evidence>
<dbReference type="AlphaFoldDB" id="A0A8D4BPG3"/>
<gene>
    <name evidence="16" type="primary">rluC/rpmF</name>
    <name evidence="11" type="synonym">rpmF</name>
    <name evidence="16" type="ORF">PalTV_036</name>
</gene>
<dbReference type="Pfam" id="PF00849">
    <property type="entry name" value="PseudoU_synth_2"/>
    <property type="match status" value="1"/>
</dbReference>
<dbReference type="KEGG" id="pld:PalTV_036"/>
<dbReference type="Gene3D" id="3.10.290.10">
    <property type="entry name" value="RNA-binding S4 domain"/>
    <property type="match status" value="1"/>
</dbReference>
<dbReference type="SUPFAM" id="SSF55120">
    <property type="entry name" value="Pseudouridine synthase"/>
    <property type="match status" value="1"/>
</dbReference>
<dbReference type="Gene3D" id="3.30.2350.10">
    <property type="entry name" value="Pseudouridine synthase"/>
    <property type="match status" value="1"/>
</dbReference>
<dbReference type="HAMAP" id="MF_00340">
    <property type="entry name" value="Ribosomal_bL32"/>
    <property type="match status" value="1"/>
</dbReference>
<evidence type="ECO:0000256" key="1">
    <source>
        <dbReference type="ARBA" id="ARBA00000381"/>
    </source>
</evidence>
<dbReference type="NCBIfam" id="TIGR00005">
    <property type="entry name" value="rluA_subfam"/>
    <property type="match status" value="1"/>
</dbReference>
<evidence type="ECO:0000256" key="6">
    <source>
        <dbReference type="ARBA" id="ARBA00022884"/>
    </source>
</evidence>